<keyword evidence="6" id="KW-0456">Lyase</keyword>
<dbReference type="EMBL" id="NEXV01000122">
    <property type="protein sequence ID" value="PIG87924.1"/>
    <property type="molecule type" value="Genomic_DNA"/>
</dbReference>
<dbReference type="InterPro" id="IPR045337">
    <property type="entry name" value="MmgE_PrpD_C"/>
</dbReference>
<dbReference type="GO" id="GO:0047547">
    <property type="term" value="F:2-methylcitrate dehydratase activity"/>
    <property type="evidence" value="ECO:0007669"/>
    <property type="project" value="InterPro"/>
</dbReference>
<dbReference type="InterPro" id="IPR036148">
    <property type="entry name" value="MmgE/PrpD_sf"/>
</dbReference>
<dbReference type="GO" id="GO:0051537">
    <property type="term" value="F:2 iron, 2 sulfur cluster binding"/>
    <property type="evidence" value="ECO:0007669"/>
    <property type="project" value="InterPro"/>
</dbReference>
<dbReference type="FunFam" id="3.30.1330.120:FF:000001">
    <property type="entry name" value="2-methylcitrate dehydratase"/>
    <property type="match status" value="1"/>
</dbReference>
<dbReference type="InterPro" id="IPR029063">
    <property type="entry name" value="SAM-dependent_MTases_sf"/>
</dbReference>
<dbReference type="NCBIfam" id="TIGR02330">
    <property type="entry name" value="prpD"/>
    <property type="match status" value="1"/>
</dbReference>
<dbReference type="GO" id="GO:0032259">
    <property type="term" value="P:methylation"/>
    <property type="evidence" value="ECO:0007669"/>
    <property type="project" value="UniProtKB-KW"/>
</dbReference>
<evidence type="ECO:0000259" key="9">
    <source>
        <dbReference type="Pfam" id="PF19305"/>
    </source>
</evidence>
<comment type="similarity">
    <text evidence="1">Belongs to the PrpD family.</text>
</comment>
<dbReference type="Gene3D" id="3.90.120.10">
    <property type="entry name" value="DNA Methylase, subunit A, domain 2"/>
    <property type="match status" value="1"/>
</dbReference>
<organism evidence="10 11">
    <name type="scientific">Aspergillus arachidicola</name>
    <dbReference type="NCBI Taxonomy" id="656916"/>
    <lineage>
        <taxon>Eukaryota</taxon>
        <taxon>Fungi</taxon>
        <taxon>Dikarya</taxon>
        <taxon>Ascomycota</taxon>
        <taxon>Pezizomycotina</taxon>
        <taxon>Eurotiomycetes</taxon>
        <taxon>Eurotiomycetidae</taxon>
        <taxon>Eurotiales</taxon>
        <taxon>Aspergillaceae</taxon>
        <taxon>Aspergillus</taxon>
        <taxon>Aspergillus subgen. Circumdati</taxon>
    </lineage>
</organism>
<dbReference type="Pfam" id="PF00145">
    <property type="entry name" value="DNA_methylase"/>
    <property type="match status" value="2"/>
</dbReference>
<dbReference type="GO" id="GO:0019679">
    <property type="term" value="P:propionate metabolic process, methylcitrate cycle"/>
    <property type="evidence" value="ECO:0007669"/>
    <property type="project" value="InterPro"/>
</dbReference>
<evidence type="ECO:0000256" key="3">
    <source>
        <dbReference type="ARBA" id="ARBA00022603"/>
    </source>
</evidence>
<evidence type="ECO:0000256" key="4">
    <source>
        <dbReference type="ARBA" id="ARBA00022679"/>
    </source>
</evidence>
<dbReference type="Gene3D" id="1.10.4100.10">
    <property type="entry name" value="2-methylcitrate dehydratase PrpD"/>
    <property type="match status" value="1"/>
</dbReference>
<dbReference type="InterPro" id="IPR012705">
    <property type="entry name" value="2Me_IsoCit_deHydtase_PrpD"/>
</dbReference>
<comment type="subunit">
    <text evidence="2">Monomer.</text>
</comment>
<dbReference type="GO" id="GO:0008168">
    <property type="term" value="F:methyltransferase activity"/>
    <property type="evidence" value="ECO:0007669"/>
    <property type="project" value="UniProtKB-KW"/>
</dbReference>
<dbReference type="InterPro" id="IPR042183">
    <property type="entry name" value="MmgE/PrpD_sf_1"/>
</dbReference>
<evidence type="ECO:0000256" key="5">
    <source>
        <dbReference type="ARBA" id="ARBA00022691"/>
    </source>
</evidence>
<evidence type="ECO:0000259" key="8">
    <source>
        <dbReference type="Pfam" id="PF03972"/>
    </source>
</evidence>
<dbReference type="InterPro" id="IPR005656">
    <property type="entry name" value="MmgE_PrpD"/>
</dbReference>
<dbReference type="SUPFAM" id="SSF53335">
    <property type="entry name" value="S-adenosyl-L-methionine-dependent methyltransferases"/>
    <property type="match status" value="1"/>
</dbReference>
<keyword evidence="3 7" id="KW-0489">Methyltransferase</keyword>
<dbReference type="FunFam" id="1.10.4100.10:FF:000001">
    <property type="entry name" value="2-methylcitrate dehydratase"/>
    <property type="match status" value="1"/>
</dbReference>
<dbReference type="STRING" id="656916.A0A2G7G503"/>
<keyword evidence="4 7" id="KW-0808">Transferase</keyword>
<dbReference type="InterPro" id="IPR031303">
    <property type="entry name" value="C5_meth_CS"/>
</dbReference>
<reference evidence="10 11" key="1">
    <citation type="submission" date="2017-05" db="EMBL/GenBank/DDBJ databases">
        <title>Genome sequence for an aflatoxigenic pathogen of Argentinian peanut, Aspergillus arachidicola.</title>
        <authorList>
            <person name="Moore G."/>
            <person name="Beltz S.B."/>
            <person name="Mack B.M."/>
        </authorList>
    </citation>
    <scope>NUCLEOTIDE SEQUENCE [LARGE SCALE GENOMIC DNA]</scope>
    <source>
        <strain evidence="10 11">CBS 117610</strain>
    </source>
</reference>
<evidence type="ECO:0000256" key="1">
    <source>
        <dbReference type="ARBA" id="ARBA00006174"/>
    </source>
</evidence>
<dbReference type="SUPFAM" id="SSF103378">
    <property type="entry name" value="2-methylcitrate dehydratase PrpD"/>
    <property type="match status" value="1"/>
</dbReference>
<feature type="domain" description="MmgE/PrpD C-terminal" evidence="9">
    <location>
        <begin position="944"/>
        <end position="1121"/>
    </location>
</feature>
<evidence type="ECO:0000256" key="7">
    <source>
        <dbReference type="PROSITE-ProRule" id="PRU01016"/>
    </source>
</evidence>
<comment type="caution">
    <text evidence="10">The sequence shown here is derived from an EMBL/GenBank/DDBJ whole genome shotgun (WGS) entry which is preliminary data.</text>
</comment>
<sequence length="1150" mass="128254">MSSIQAREPSILEIADPSPTTLEIDDSDTYSSVTLDYGSDGLRHADDVVIISDNRPRDPTPFLLSANAAANLRELVDLNIPTFQAFDEDDYCTDEEFELLLQSWQLHTPSPRVTTPVEEIRETTKLPLEEVCIDGILYKPGQSLELYDGSYLRICTVLKDSTGAAVYFSGRQLLKTRNHAGTYVPKERNELVWIANVTDIIPFHMVKRFVNINFTNICQLRGDRQKTAKPNDLWCRLKETLKGGEVSIEYVTFAEADEGHKTEPAILRQLWRGKTRAFGEEDRPRDRSPVIVLDNPDPVVDLTCSESVEERKRRRQYTFGDGFCGAGGVSCGARRAGLYNKWAFDNSQYATSTYRLNFEDAYCELSDIFSFLTSNDEFLRVDVSHGSPPCQTFSPAHTTEGVHDEENSACIFSSADLIRRAKPRVHTMEETSGLLDRHRDTLHRVINDFIEIGYSVRWCILRLIEYGVPQTRKRLLVIASGPGETLPPFPRPSHGPGLGEYPTISQAIRNIPLGAPDHDVQAALSRGMDKPPYDPHRPAGTITCGGGDNNYHPSGRRNFTNRELACLQTFPINFRFGPREVRKQIGNAVPPSLAEAMYKEIIRTLQQTDEEESRISVSRISSATSSFSSLNALRAVNSTAPRVSRFSTMTPLQSGSQDGALQKPYDPEIQDMANYIHNYEVNSDLAYDTARLVFLDTLGCGLEALKFKECTKLLGPVVEGTVVPNGTRVPGTPYQLDPVNGAFNIGAMIRWLDYNDCWLAAEWGHPSDNLGGILAVADWISRTNRAGGNIAGGKIVKVKEVLEAMIKAHEIQGVLALENSYNKVGLDHVVLVKVATTAVVAKMLGLSEKQTADAISQAFVDGQSLRTYRHSPNTMSRKSWAAGDACQRAVNLVLKVQKGEGGLHTVLSAPVWGFYDVLFKGNKFKFQRPYGSYVMENVLFKVSYPAEFHSQTAIEAAEIINKKLAALGKSAKDIKEVTNRTHEACIRIIDKQFKAMDNFADRDHCVQYMVATMLAFNRLTATDYADGSEAATSPLVEDLRKRIRCVEDTQFTTDYHDPAKRTIPNALTVTLNDGTVLEEVVVEAPLGHRLRREEAKPEILAKYKRHLQAHFEQARIDELLDVGLNKSALEGYDVDKYVDLYVKDKMVASA</sequence>
<keyword evidence="5 7" id="KW-0949">S-adenosyl-L-methionine</keyword>
<dbReference type="PANTHER" id="PTHR16943:SF16">
    <property type="entry name" value="2-METHYLCITRATE DEHYDRATASE-RELATED"/>
    <property type="match status" value="1"/>
</dbReference>
<dbReference type="GO" id="GO:0005739">
    <property type="term" value="C:mitochondrion"/>
    <property type="evidence" value="ECO:0007669"/>
    <property type="project" value="TreeGrafter"/>
</dbReference>
<evidence type="ECO:0000256" key="6">
    <source>
        <dbReference type="ARBA" id="ARBA00023239"/>
    </source>
</evidence>
<dbReference type="InterPro" id="IPR001525">
    <property type="entry name" value="C5_MeTfrase"/>
</dbReference>
<dbReference type="InterPro" id="IPR045336">
    <property type="entry name" value="MmgE_PrpD_N"/>
</dbReference>
<proteinExistence type="inferred from homology"/>
<dbReference type="PANTHER" id="PTHR16943">
    <property type="entry name" value="2-METHYLCITRATE DEHYDRATASE-RELATED"/>
    <property type="match status" value="1"/>
</dbReference>
<dbReference type="Proteomes" id="UP000231358">
    <property type="component" value="Unassembled WGS sequence"/>
</dbReference>
<dbReference type="Pfam" id="PF03972">
    <property type="entry name" value="MmgE_PrpD_N"/>
    <property type="match status" value="1"/>
</dbReference>
<protein>
    <submittedName>
        <fullName evidence="10">C-5 cytosine methyltransferase DmtA</fullName>
    </submittedName>
</protein>
<dbReference type="AlphaFoldDB" id="A0A2G7G503"/>
<dbReference type="InterPro" id="IPR042188">
    <property type="entry name" value="MmgE/PrpD_sf_2"/>
</dbReference>
<feature type="domain" description="MmgE/PrpD N-terminal" evidence="8">
    <location>
        <begin position="670"/>
        <end position="927"/>
    </location>
</feature>
<evidence type="ECO:0000313" key="10">
    <source>
        <dbReference type="EMBL" id="PIG87924.1"/>
    </source>
</evidence>
<accession>A0A2G7G503</accession>
<dbReference type="Pfam" id="PF19305">
    <property type="entry name" value="MmgE_PrpD_C"/>
    <property type="match status" value="1"/>
</dbReference>
<evidence type="ECO:0000313" key="11">
    <source>
        <dbReference type="Proteomes" id="UP000231358"/>
    </source>
</evidence>
<evidence type="ECO:0000256" key="2">
    <source>
        <dbReference type="ARBA" id="ARBA00011245"/>
    </source>
</evidence>
<feature type="active site" evidence="7">
    <location>
        <position position="390"/>
    </location>
</feature>
<dbReference type="NCBIfam" id="NF006943">
    <property type="entry name" value="PRK09425.1"/>
    <property type="match status" value="1"/>
</dbReference>
<keyword evidence="11" id="KW-1185">Reference proteome</keyword>
<dbReference type="Gene3D" id="3.40.50.150">
    <property type="entry name" value="Vaccinia Virus protein VP39"/>
    <property type="match status" value="1"/>
</dbReference>
<dbReference type="PRINTS" id="PR00105">
    <property type="entry name" value="C5METTRFRASE"/>
</dbReference>
<name>A0A2G7G503_9EURO</name>
<dbReference type="PROSITE" id="PS51679">
    <property type="entry name" value="SAM_MT_C5"/>
    <property type="match status" value="1"/>
</dbReference>
<gene>
    <name evidence="10" type="ORF">AARAC_000892</name>
</gene>
<dbReference type="Gene3D" id="3.30.1330.120">
    <property type="entry name" value="2-methylcitrate dehydratase PrpD"/>
    <property type="match status" value="1"/>
</dbReference>
<comment type="similarity">
    <text evidence="7">Belongs to the class I-like SAM-binding methyltransferase superfamily. C5-methyltransferase family.</text>
</comment>
<dbReference type="PROSITE" id="PS00095">
    <property type="entry name" value="C5_MTASE_2"/>
    <property type="match status" value="1"/>
</dbReference>